<protein>
    <submittedName>
        <fullName evidence="1">Uncharacterized protein</fullName>
    </submittedName>
</protein>
<sequence>MNLTQKFYWSVVGQKPPLIEKENRMAQLPEFVVNAREEANAAADAHHDALEKLQAIGEPSYEDVEK</sequence>
<dbReference type="RefSeq" id="WP_338680436.1">
    <property type="nucleotide sequence ID" value="NZ_CP142523.1"/>
</dbReference>
<evidence type="ECO:0000313" key="2">
    <source>
        <dbReference type="Proteomes" id="UP001373909"/>
    </source>
</evidence>
<proteinExistence type="predicted"/>
<organism evidence="1 2">
    <name type="scientific">Janthinobacterium aestuarii</name>
    <dbReference type="NCBI Taxonomy" id="2985511"/>
    <lineage>
        <taxon>Bacteria</taxon>
        <taxon>Pseudomonadati</taxon>
        <taxon>Pseudomonadota</taxon>
        <taxon>Betaproteobacteria</taxon>
        <taxon>Burkholderiales</taxon>
        <taxon>Oxalobacteraceae</taxon>
        <taxon>Janthinobacterium</taxon>
    </lineage>
</organism>
<reference evidence="1 2" key="1">
    <citation type="submission" date="2024-01" db="EMBL/GenBank/DDBJ databases">
        <title>Draft genome sequences of nine bacterial species from freshwater ponds near Washington, DC.</title>
        <authorList>
            <person name="Pavloudi C."/>
            <person name="Oliver L."/>
            <person name="Slattery K."/>
            <person name="Lissner G."/>
            <person name="Saw J.H."/>
        </authorList>
    </citation>
    <scope>NUCLEOTIDE SEQUENCE [LARGE SCALE GENOMIC DNA]</scope>
    <source>
        <strain evidence="2">TB1-E2</strain>
    </source>
</reference>
<dbReference type="EMBL" id="CP142523">
    <property type="protein sequence ID" value="WWO47035.1"/>
    <property type="molecule type" value="Genomic_DNA"/>
</dbReference>
<evidence type="ECO:0000313" key="1">
    <source>
        <dbReference type="EMBL" id="WWO47035.1"/>
    </source>
</evidence>
<dbReference type="Proteomes" id="UP001373909">
    <property type="component" value="Chromosome"/>
</dbReference>
<name>A0ABZ2GPJ6_9BURK</name>
<accession>A0ABZ2GPJ6</accession>
<gene>
    <name evidence="1" type="ORF">OPV09_02625</name>
</gene>
<keyword evidence="2" id="KW-1185">Reference proteome</keyword>